<name>A0A8J2MAG1_9BILA</name>
<proteinExistence type="predicted"/>
<dbReference type="Proteomes" id="UP000746747">
    <property type="component" value="Unassembled WGS sequence"/>
</dbReference>
<evidence type="ECO:0000313" key="1">
    <source>
        <dbReference type="EMBL" id="CAG9538817.1"/>
    </source>
</evidence>
<reference evidence="1" key="1">
    <citation type="submission" date="2021-09" db="EMBL/GenBank/DDBJ databases">
        <authorList>
            <consortium name="Pathogen Informatics"/>
        </authorList>
    </citation>
    <scope>NUCLEOTIDE SEQUENCE</scope>
</reference>
<dbReference type="OrthoDB" id="10334136at2759"/>
<comment type="caution">
    <text evidence="1">The sequence shown here is derived from an EMBL/GenBank/DDBJ whole genome shotgun (WGS) entry which is preliminary data.</text>
</comment>
<dbReference type="EMBL" id="CAKAEH010001708">
    <property type="protein sequence ID" value="CAG9538817.1"/>
    <property type="molecule type" value="Genomic_DNA"/>
</dbReference>
<dbReference type="AlphaFoldDB" id="A0A8J2MAG1"/>
<accession>A0A8J2MAG1</accession>
<evidence type="ECO:0000313" key="2">
    <source>
        <dbReference type="Proteomes" id="UP000746747"/>
    </source>
</evidence>
<protein>
    <submittedName>
        <fullName evidence="1">Uncharacterized protein</fullName>
    </submittedName>
</protein>
<keyword evidence="2" id="KW-1185">Reference proteome</keyword>
<sequence>MMYPRKIHDDFLFDPRLEQYICVEIFPFCDDFYFYGDDQLVVPFPFISDHPFIKPPMVEYHEEMSEKDAEPSKKEKSDYVSYAYINRIIRPGYDLERNEEHDVQHFRQIRHWLHGVFAPGITYKYRVEQLPDNDD</sequence>
<gene>
    <name evidence="1" type="ORF">CJOHNSTONI_LOCUS8488</name>
</gene>
<organism evidence="1 2">
    <name type="scientific">Cercopithifilaria johnstoni</name>
    <dbReference type="NCBI Taxonomy" id="2874296"/>
    <lineage>
        <taxon>Eukaryota</taxon>
        <taxon>Metazoa</taxon>
        <taxon>Ecdysozoa</taxon>
        <taxon>Nematoda</taxon>
        <taxon>Chromadorea</taxon>
        <taxon>Rhabditida</taxon>
        <taxon>Spirurina</taxon>
        <taxon>Spiruromorpha</taxon>
        <taxon>Filarioidea</taxon>
        <taxon>Onchocercidae</taxon>
        <taxon>Cercopithifilaria</taxon>
    </lineage>
</organism>